<organism evidence="2 3">
    <name type="scientific">Streblomastix strix</name>
    <dbReference type="NCBI Taxonomy" id="222440"/>
    <lineage>
        <taxon>Eukaryota</taxon>
        <taxon>Metamonada</taxon>
        <taxon>Preaxostyla</taxon>
        <taxon>Oxymonadida</taxon>
        <taxon>Streblomastigidae</taxon>
        <taxon>Streblomastix</taxon>
    </lineage>
</organism>
<sequence>MTKIPAVKARPTAHNAVLFIPGLGGSILYVQNEKTNEEELLWPRVVNSRQAMIKYGFGRLNPETWEYEPYCDGIKVFAPQVDSGLWAQDYLIYQLPLPHDFRAYFHDIIKLLKSNGYVSGVSLFGFPYDWRQLISIPQVQAKLLNRVKQAYESSGFRKIDVISHSLGGLIFRFFCILYPEAVRTYVRRWICVACPFNGSSRTLQALTVGYNNGLPDFVADAHVFQTMQLTMPLTFIFFAGSQFPFSPKLGVKFCGADKIRWFGTHLDEDGKCWDYDSLHVLGIKDKQSDKQTCEDEEDDEDSLLEGINSGKIKINKFILDKTVFSKEALNRFRMRREKERVERESNKTNLNEKDMQQGHIDIDREYEKTELFYYHCECGSSLLANSPLLTHSSQTNSPSQFINLNQSPMHVSHIQKNPSFSSSDISLQQSASPSLSIQSPSLSIHQLSSPSLSIQSLSSPSLSSTPHSE</sequence>
<protein>
    <submittedName>
        <fullName evidence="2">Putative Phospholipase A2</fullName>
    </submittedName>
</protein>
<proteinExistence type="predicted"/>
<dbReference type="OrthoDB" id="190846at2759"/>
<dbReference type="InterPro" id="IPR003386">
    <property type="entry name" value="LACT/PDAT_acylTrfase"/>
</dbReference>
<gene>
    <name evidence="2" type="ORF">EZS28_002701</name>
</gene>
<dbReference type="EMBL" id="SNRW01000336">
    <property type="protein sequence ID" value="KAA6401779.1"/>
    <property type="molecule type" value="Genomic_DNA"/>
</dbReference>
<dbReference type="PANTHER" id="PTHR11440">
    <property type="entry name" value="LECITHIN-CHOLESTEROL ACYLTRANSFERASE-RELATED"/>
    <property type="match status" value="1"/>
</dbReference>
<accession>A0A5J4X5I1</accession>
<reference evidence="2 3" key="1">
    <citation type="submission" date="2019-03" db="EMBL/GenBank/DDBJ databases">
        <title>Single cell metagenomics reveals metabolic interactions within the superorganism composed of flagellate Streblomastix strix and complex community of Bacteroidetes bacteria on its surface.</title>
        <authorList>
            <person name="Treitli S.C."/>
            <person name="Kolisko M."/>
            <person name="Husnik F."/>
            <person name="Keeling P."/>
            <person name="Hampl V."/>
        </authorList>
    </citation>
    <scope>NUCLEOTIDE SEQUENCE [LARGE SCALE GENOMIC DNA]</scope>
    <source>
        <strain evidence="2">ST1C</strain>
    </source>
</reference>
<dbReference type="Gene3D" id="3.40.50.1820">
    <property type="entry name" value="alpha/beta hydrolase"/>
    <property type="match status" value="1"/>
</dbReference>
<dbReference type="InterPro" id="IPR029058">
    <property type="entry name" value="AB_hydrolase_fold"/>
</dbReference>
<evidence type="ECO:0000313" key="3">
    <source>
        <dbReference type="Proteomes" id="UP000324800"/>
    </source>
</evidence>
<dbReference type="Pfam" id="PF02450">
    <property type="entry name" value="LCAT"/>
    <property type="match status" value="1"/>
</dbReference>
<feature type="region of interest" description="Disordered" evidence="1">
    <location>
        <begin position="450"/>
        <end position="469"/>
    </location>
</feature>
<dbReference type="GO" id="GO:0008374">
    <property type="term" value="F:O-acyltransferase activity"/>
    <property type="evidence" value="ECO:0007669"/>
    <property type="project" value="InterPro"/>
</dbReference>
<evidence type="ECO:0000256" key="1">
    <source>
        <dbReference type="SAM" id="MobiDB-lite"/>
    </source>
</evidence>
<dbReference type="Proteomes" id="UP000324800">
    <property type="component" value="Unassembled WGS sequence"/>
</dbReference>
<evidence type="ECO:0000313" key="2">
    <source>
        <dbReference type="EMBL" id="KAA6401779.1"/>
    </source>
</evidence>
<dbReference type="AlphaFoldDB" id="A0A5J4X5I1"/>
<dbReference type="SUPFAM" id="SSF53474">
    <property type="entry name" value="alpha/beta-Hydrolases"/>
    <property type="match status" value="1"/>
</dbReference>
<name>A0A5J4X5I1_9EUKA</name>
<dbReference type="GO" id="GO:0006629">
    <property type="term" value="P:lipid metabolic process"/>
    <property type="evidence" value="ECO:0007669"/>
    <property type="project" value="InterPro"/>
</dbReference>
<comment type="caution">
    <text evidence="2">The sequence shown here is derived from an EMBL/GenBank/DDBJ whole genome shotgun (WGS) entry which is preliminary data.</text>
</comment>